<proteinExistence type="predicted"/>
<sequence length="62" mass="6078">MAAAIPCNGDGGCGCEGSRGAVVIPGVVVIWRTAADKERSDDVCDGGEGVVVCGGASLSLLR</sequence>
<keyword evidence="2" id="KW-1185">Reference proteome</keyword>
<dbReference type="EMBL" id="LXQA011182092">
    <property type="protein sequence ID" value="MCI88044.1"/>
    <property type="molecule type" value="Genomic_DNA"/>
</dbReference>
<comment type="caution">
    <text evidence="1">The sequence shown here is derived from an EMBL/GenBank/DDBJ whole genome shotgun (WGS) entry which is preliminary data.</text>
</comment>
<accession>A0A392VI30</accession>
<evidence type="ECO:0000313" key="2">
    <source>
        <dbReference type="Proteomes" id="UP000265520"/>
    </source>
</evidence>
<dbReference type="AlphaFoldDB" id="A0A392VI30"/>
<protein>
    <submittedName>
        <fullName evidence="1">Uncharacterized protein</fullName>
    </submittedName>
</protein>
<feature type="non-terminal residue" evidence="1">
    <location>
        <position position="62"/>
    </location>
</feature>
<dbReference type="Proteomes" id="UP000265520">
    <property type="component" value="Unassembled WGS sequence"/>
</dbReference>
<organism evidence="1 2">
    <name type="scientific">Trifolium medium</name>
    <dbReference type="NCBI Taxonomy" id="97028"/>
    <lineage>
        <taxon>Eukaryota</taxon>
        <taxon>Viridiplantae</taxon>
        <taxon>Streptophyta</taxon>
        <taxon>Embryophyta</taxon>
        <taxon>Tracheophyta</taxon>
        <taxon>Spermatophyta</taxon>
        <taxon>Magnoliopsida</taxon>
        <taxon>eudicotyledons</taxon>
        <taxon>Gunneridae</taxon>
        <taxon>Pentapetalae</taxon>
        <taxon>rosids</taxon>
        <taxon>fabids</taxon>
        <taxon>Fabales</taxon>
        <taxon>Fabaceae</taxon>
        <taxon>Papilionoideae</taxon>
        <taxon>50 kb inversion clade</taxon>
        <taxon>NPAAA clade</taxon>
        <taxon>Hologalegina</taxon>
        <taxon>IRL clade</taxon>
        <taxon>Trifolieae</taxon>
        <taxon>Trifolium</taxon>
    </lineage>
</organism>
<evidence type="ECO:0000313" key="1">
    <source>
        <dbReference type="EMBL" id="MCI88044.1"/>
    </source>
</evidence>
<reference evidence="1 2" key="1">
    <citation type="journal article" date="2018" name="Front. Plant Sci.">
        <title>Red Clover (Trifolium pratense) and Zigzag Clover (T. medium) - A Picture of Genomic Similarities and Differences.</title>
        <authorList>
            <person name="Dluhosova J."/>
            <person name="Istvanek J."/>
            <person name="Nedelnik J."/>
            <person name="Repkova J."/>
        </authorList>
    </citation>
    <scope>NUCLEOTIDE SEQUENCE [LARGE SCALE GENOMIC DNA]</scope>
    <source>
        <strain evidence="2">cv. 10/8</strain>
        <tissue evidence="1">Leaf</tissue>
    </source>
</reference>
<name>A0A392VI30_9FABA</name>